<dbReference type="Proteomes" id="UP000199318">
    <property type="component" value="Unassembled WGS sequence"/>
</dbReference>
<dbReference type="RefSeq" id="WP_093071886.1">
    <property type="nucleotide sequence ID" value="NZ_FOGV01000003.1"/>
</dbReference>
<organism evidence="2 3">
    <name type="scientific">Salisediminibacterium halotolerans</name>
    <dbReference type="NCBI Taxonomy" id="517425"/>
    <lineage>
        <taxon>Bacteria</taxon>
        <taxon>Bacillati</taxon>
        <taxon>Bacillota</taxon>
        <taxon>Bacilli</taxon>
        <taxon>Bacillales</taxon>
        <taxon>Bacillaceae</taxon>
        <taxon>Salisediminibacterium</taxon>
    </lineage>
</organism>
<dbReference type="SUPFAM" id="SSF52540">
    <property type="entry name" value="P-loop containing nucleoside triphosphate hydrolases"/>
    <property type="match status" value="1"/>
</dbReference>
<feature type="transmembrane region" description="Helical" evidence="1">
    <location>
        <begin position="311"/>
        <end position="331"/>
    </location>
</feature>
<evidence type="ECO:0000256" key="1">
    <source>
        <dbReference type="SAM" id="Phobius"/>
    </source>
</evidence>
<dbReference type="STRING" id="1464123.SAMN05444126_10310"/>
<dbReference type="AlphaFoldDB" id="A0A1H9QI33"/>
<reference evidence="3" key="1">
    <citation type="submission" date="2016-10" db="EMBL/GenBank/DDBJ databases">
        <authorList>
            <person name="de Groot N.N."/>
        </authorList>
    </citation>
    <scope>NUCLEOTIDE SEQUENCE [LARGE SCALE GENOMIC DNA]</scope>
    <source>
        <strain evidence="3">10nlg</strain>
    </source>
</reference>
<dbReference type="InterPro" id="IPR027417">
    <property type="entry name" value="P-loop_NTPase"/>
</dbReference>
<comment type="caution">
    <text evidence="2">The sequence shown here is derived from an EMBL/GenBank/DDBJ whole genome shotgun (WGS) entry which is preliminary data.</text>
</comment>
<dbReference type="EMBL" id="FOGV01000003">
    <property type="protein sequence ID" value="SER59845.1"/>
    <property type="molecule type" value="Genomic_DNA"/>
</dbReference>
<sequence>MKNSSLLNQIFEIINEGEINYAIIRNYEELPYKTGKDIDVLVARGQINKLIFELKNNLQEECILICSKFNGKSATVYVYNNQLNQSNKINSGEICFHFTEYVSYKTSKIQKFVKGYSKRIYLEDLNTKWIVNNGLNIMILNEPAEFLLLLIHWKKKPKVKYEKKLNDLFKNVNYPQEYLDLYRIDVEYFKKLNFGENTFKGVKITTIIHQLFELIRSKLKHNGKVIFFSGPDGSGKTSNMMELIYFLKNKNIRYRHYYSMQILTGKFVELRKLLKRAIKGEKVKAKTETQFDLQTNRDRNDGTLLWKTRRLVGLITGLLDIIFIGYPLVFVKKMLGFTVIVETSPMDIFIKRHRPSFPLIEKSVAIFKSPDILFLMHSNPKSIVERKPELTEEEIQSYYQRISQISRNNIKLMRTIERIDTSNNFNNSSQKIIQIATSR</sequence>
<evidence type="ECO:0000313" key="2">
    <source>
        <dbReference type="EMBL" id="SER59845.1"/>
    </source>
</evidence>
<keyword evidence="1" id="KW-0812">Transmembrane</keyword>
<keyword evidence="1" id="KW-1133">Transmembrane helix</keyword>
<protein>
    <submittedName>
        <fullName evidence="2">Uncharacterized protein</fullName>
    </submittedName>
</protein>
<dbReference type="Gene3D" id="3.40.50.300">
    <property type="entry name" value="P-loop containing nucleotide triphosphate hydrolases"/>
    <property type="match status" value="1"/>
</dbReference>
<name>A0A1H9QI33_9BACI</name>
<keyword evidence="1" id="KW-0472">Membrane</keyword>
<keyword evidence="3" id="KW-1185">Reference proteome</keyword>
<gene>
    <name evidence="2" type="ORF">SAMN05444126_10310</name>
</gene>
<accession>A0A1H9QI33</accession>
<evidence type="ECO:0000313" key="3">
    <source>
        <dbReference type="Proteomes" id="UP000199318"/>
    </source>
</evidence>
<proteinExistence type="predicted"/>